<keyword evidence="2" id="KW-0732">Signal</keyword>
<dbReference type="AlphaFoldDB" id="A0A0C3ACP8"/>
<dbReference type="Proteomes" id="UP000053989">
    <property type="component" value="Unassembled WGS sequence"/>
</dbReference>
<organism evidence="3 4">
    <name type="scientific">Scleroderma citrinum Foug A</name>
    <dbReference type="NCBI Taxonomy" id="1036808"/>
    <lineage>
        <taxon>Eukaryota</taxon>
        <taxon>Fungi</taxon>
        <taxon>Dikarya</taxon>
        <taxon>Basidiomycota</taxon>
        <taxon>Agaricomycotina</taxon>
        <taxon>Agaricomycetes</taxon>
        <taxon>Agaricomycetidae</taxon>
        <taxon>Boletales</taxon>
        <taxon>Sclerodermatineae</taxon>
        <taxon>Sclerodermataceae</taxon>
        <taxon>Scleroderma</taxon>
    </lineage>
</organism>
<feature type="chain" id="PRO_5002160987" evidence="2">
    <location>
        <begin position="18"/>
        <end position="186"/>
    </location>
</feature>
<protein>
    <submittedName>
        <fullName evidence="3">Uncharacterized protein</fullName>
    </submittedName>
</protein>
<keyword evidence="4" id="KW-1185">Reference proteome</keyword>
<dbReference type="InParanoid" id="A0A0C3ACP8"/>
<evidence type="ECO:0000313" key="4">
    <source>
        <dbReference type="Proteomes" id="UP000053989"/>
    </source>
</evidence>
<reference evidence="3 4" key="1">
    <citation type="submission" date="2014-04" db="EMBL/GenBank/DDBJ databases">
        <authorList>
            <consortium name="DOE Joint Genome Institute"/>
            <person name="Kuo A."/>
            <person name="Kohler A."/>
            <person name="Nagy L.G."/>
            <person name="Floudas D."/>
            <person name="Copeland A."/>
            <person name="Barry K.W."/>
            <person name="Cichocki N."/>
            <person name="Veneault-Fourrey C."/>
            <person name="LaButti K."/>
            <person name="Lindquist E.A."/>
            <person name="Lipzen A."/>
            <person name="Lundell T."/>
            <person name="Morin E."/>
            <person name="Murat C."/>
            <person name="Sun H."/>
            <person name="Tunlid A."/>
            <person name="Henrissat B."/>
            <person name="Grigoriev I.V."/>
            <person name="Hibbett D.S."/>
            <person name="Martin F."/>
            <person name="Nordberg H.P."/>
            <person name="Cantor M.N."/>
            <person name="Hua S.X."/>
        </authorList>
    </citation>
    <scope>NUCLEOTIDE SEQUENCE [LARGE SCALE GENOMIC DNA]</scope>
    <source>
        <strain evidence="3 4">Foug A</strain>
    </source>
</reference>
<evidence type="ECO:0000256" key="1">
    <source>
        <dbReference type="SAM" id="MobiDB-lite"/>
    </source>
</evidence>
<feature type="signal peptide" evidence="2">
    <location>
        <begin position="1"/>
        <end position="17"/>
    </location>
</feature>
<dbReference type="HOGENOM" id="CLU_063099_2_2_1"/>
<evidence type="ECO:0000256" key="2">
    <source>
        <dbReference type="SAM" id="SignalP"/>
    </source>
</evidence>
<feature type="region of interest" description="Disordered" evidence="1">
    <location>
        <begin position="104"/>
        <end position="155"/>
    </location>
</feature>
<reference evidence="4" key="2">
    <citation type="submission" date="2015-01" db="EMBL/GenBank/DDBJ databases">
        <title>Evolutionary Origins and Diversification of the Mycorrhizal Mutualists.</title>
        <authorList>
            <consortium name="DOE Joint Genome Institute"/>
            <consortium name="Mycorrhizal Genomics Consortium"/>
            <person name="Kohler A."/>
            <person name="Kuo A."/>
            <person name="Nagy L.G."/>
            <person name="Floudas D."/>
            <person name="Copeland A."/>
            <person name="Barry K.W."/>
            <person name="Cichocki N."/>
            <person name="Veneault-Fourrey C."/>
            <person name="LaButti K."/>
            <person name="Lindquist E.A."/>
            <person name="Lipzen A."/>
            <person name="Lundell T."/>
            <person name="Morin E."/>
            <person name="Murat C."/>
            <person name="Riley R."/>
            <person name="Ohm R."/>
            <person name="Sun H."/>
            <person name="Tunlid A."/>
            <person name="Henrissat B."/>
            <person name="Grigoriev I.V."/>
            <person name="Hibbett D.S."/>
            <person name="Martin F."/>
        </authorList>
    </citation>
    <scope>NUCLEOTIDE SEQUENCE [LARGE SCALE GENOMIC DNA]</scope>
    <source>
        <strain evidence="4">Foug A</strain>
    </source>
</reference>
<gene>
    <name evidence="3" type="ORF">SCLCIDRAFT_9019</name>
</gene>
<proteinExistence type="predicted"/>
<dbReference type="PANTHER" id="PTHR37487">
    <property type="entry name" value="CHROMOSOME 1, WHOLE GENOME SHOTGUN SEQUENCE"/>
    <property type="match status" value="1"/>
</dbReference>
<evidence type="ECO:0000313" key="3">
    <source>
        <dbReference type="EMBL" id="KIM62692.1"/>
    </source>
</evidence>
<dbReference type="OrthoDB" id="3362246at2759"/>
<name>A0A0C3ACP8_9AGAM</name>
<dbReference type="PANTHER" id="PTHR37487:SF2">
    <property type="entry name" value="EXPRESSED PROTEIN"/>
    <property type="match status" value="1"/>
</dbReference>
<dbReference type="STRING" id="1036808.A0A0C3ACP8"/>
<sequence length="186" mass="17957">MKTVLASVVLFVAGALAQFTINTPGNVVQCEPTLISWSGGTGPYFLSILPGASPTGSALENLGQQNSTSVTWTCNFPSGSSLGLTLRDSTGAVAQSAPFTVNPGTSSSCLNSTSIVPGPTSTPSSGSTTGASSPTTTSPSNSASKASSSTSSGAASTATHSSAAMVNAASFGVAGAIGAAVAALFL</sequence>
<accession>A0A0C3ACP8</accession>
<feature type="compositionally biased region" description="Low complexity" evidence="1">
    <location>
        <begin position="112"/>
        <end position="155"/>
    </location>
</feature>
<dbReference type="EMBL" id="KN822040">
    <property type="protein sequence ID" value="KIM62692.1"/>
    <property type="molecule type" value="Genomic_DNA"/>
</dbReference>